<evidence type="ECO:0000256" key="2">
    <source>
        <dbReference type="SAM" id="Phobius"/>
    </source>
</evidence>
<keyword evidence="2" id="KW-0472">Membrane</keyword>
<gene>
    <name evidence="3" type="ORF">LTR36_009662</name>
</gene>
<feature type="region of interest" description="Disordered" evidence="1">
    <location>
        <begin position="1"/>
        <end position="67"/>
    </location>
</feature>
<proteinExistence type="predicted"/>
<name>A0AAV9J5K2_9PEZI</name>
<dbReference type="Proteomes" id="UP001324427">
    <property type="component" value="Unassembled WGS sequence"/>
</dbReference>
<accession>A0AAV9J5K2</accession>
<feature type="compositionally biased region" description="Polar residues" evidence="1">
    <location>
        <begin position="1"/>
        <end position="19"/>
    </location>
</feature>
<organism evidence="3 4">
    <name type="scientific">Oleoguttula mirabilis</name>
    <dbReference type="NCBI Taxonomy" id="1507867"/>
    <lineage>
        <taxon>Eukaryota</taxon>
        <taxon>Fungi</taxon>
        <taxon>Dikarya</taxon>
        <taxon>Ascomycota</taxon>
        <taxon>Pezizomycotina</taxon>
        <taxon>Dothideomycetes</taxon>
        <taxon>Dothideomycetidae</taxon>
        <taxon>Mycosphaerellales</taxon>
        <taxon>Teratosphaeriaceae</taxon>
        <taxon>Oleoguttula</taxon>
    </lineage>
</organism>
<evidence type="ECO:0000256" key="1">
    <source>
        <dbReference type="SAM" id="MobiDB-lite"/>
    </source>
</evidence>
<evidence type="ECO:0000313" key="3">
    <source>
        <dbReference type="EMBL" id="KAK4540257.1"/>
    </source>
</evidence>
<dbReference type="EMBL" id="JAVFHQ010000071">
    <property type="protein sequence ID" value="KAK4540257.1"/>
    <property type="molecule type" value="Genomic_DNA"/>
</dbReference>
<keyword evidence="4" id="KW-1185">Reference proteome</keyword>
<feature type="transmembrane region" description="Helical" evidence="2">
    <location>
        <begin position="166"/>
        <end position="187"/>
    </location>
</feature>
<reference evidence="3 4" key="1">
    <citation type="submission" date="2021-11" db="EMBL/GenBank/DDBJ databases">
        <title>Black yeast isolated from Biological Soil Crust.</title>
        <authorList>
            <person name="Kurbessoian T."/>
        </authorList>
    </citation>
    <scope>NUCLEOTIDE SEQUENCE [LARGE SCALE GENOMIC DNA]</scope>
    <source>
        <strain evidence="3 4">CCFEE 5522</strain>
    </source>
</reference>
<evidence type="ECO:0000313" key="4">
    <source>
        <dbReference type="Proteomes" id="UP001324427"/>
    </source>
</evidence>
<comment type="caution">
    <text evidence="3">The sequence shown here is derived from an EMBL/GenBank/DDBJ whole genome shotgun (WGS) entry which is preliminary data.</text>
</comment>
<protein>
    <submittedName>
        <fullName evidence="3">Uncharacterized protein</fullName>
    </submittedName>
</protein>
<dbReference type="AlphaFoldDB" id="A0AAV9J5K2"/>
<sequence>MAVPSRSTHFGASIVPTQQRPEEEGILRPPPMLDSPTLTPVVSREEMASEYTDKPIPPHSPFYQHPPASFERVHSLQTSKTNIATTTYEKDLEGGHATPLTAADDNNPFTSKISVDHNKECQMWPSKNTLLQQRTREKQKRNATKGCAGCVPAREWWAKFDKRQQLYFQIAIALVLVGVAVAIGVGISKAVHGTYYGKNGSQQTVGGSTR</sequence>
<keyword evidence="2" id="KW-0812">Transmembrane</keyword>
<keyword evidence="2" id="KW-1133">Transmembrane helix</keyword>
<feature type="compositionally biased region" description="Basic and acidic residues" evidence="1">
    <location>
        <begin position="43"/>
        <end position="53"/>
    </location>
</feature>